<evidence type="ECO:0000256" key="1">
    <source>
        <dbReference type="SAM" id="MobiDB-lite"/>
    </source>
</evidence>
<protein>
    <submittedName>
        <fullName evidence="5">Uncharacterized conserved protein YraI</fullName>
    </submittedName>
</protein>
<dbReference type="InterPro" id="IPR003646">
    <property type="entry name" value="SH3-like_bac-type"/>
</dbReference>
<feature type="chain" id="PRO_5006145777" evidence="2">
    <location>
        <begin position="36"/>
        <end position="229"/>
    </location>
</feature>
<organism evidence="4 6">
    <name type="scientific">Saliniramus fredricksonii</name>
    <dbReference type="NCBI Taxonomy" id="1653334"/>
    <lineage>
        <taxon>Bacteria</taxon>
        <taxon>Pseudomonadati</taxon>
        <taxon>Pseudomonadota</taxon>
        <taxon>Alphaproteobacteria</taxon>
        <taxon>Hyphomicrobiales</taxon>
        <taxon>Salinarimonadaceae</taxon>
        <taxon>Saliniramus</taxon>
    </lineage>
</organism>
<evidence type="ECO:0000313" key="6">
    <source>
        <dbReference type="Proteomes" id="UP000050497"/>
    </source>
</evidence>
<feature type="region of interest" description="Disordered" evidence="1">
    <location>
        <begin position="148"/>
        <end position="180"/>
    </location>
</feature>
<dbReference type="AlphaFoldDB" id="A0A0P7XXW7"/>
<name>A0A0P7XXW7_9HYPH</name>
<comment type="caution">
    <text evidence="4">The sequence shown here is derived from an EMBL/GenBank/DDBJ whole genome shotgun (WGS) entry which is preliminary data.</text>
</comment>
<accession>A0A0P7XXW7</accession>
<dbReference type="STRING" id="1653334.GA0071312_2315"/>
<dbReference type="Pfam" id="PF08239">
    <property type="entry name" value="SH3_3"/>
    <property type="match status" value="1"/>
</dbReference>
<dbReference type="Proteomes" id="UP000050497">
    <property type="component" value="Unassembled WGS sequence"/>
</dbReference>
<dbReference type="EMBL" id="LJSX01000002">
    <property type="protein sequence ID" value="KPQ12476.1"/>
    <property type="molecule type" value="Genomic_DNA"/>
</dbReference>
<gene>
    <name evidence="5" type="ORF">GA0071312_2315</name>
    <name evidence="4" type="ORF">HLUCCO17_02590</name>
</gene>
<dbReference type="Gene3D" id="2.30.30.40">
    <property type="entry name" value="SH3 Domains"/>
    <property type="match status" value="1"/>
</dbReference>
<keyword evidence="7" id="KW-1185">Reference proteome</keyword>
<sequence length="229" mass="25404">MKTTSAIMRGGACRLDRFARSCAALLALAILFAFAAPATSAQAQRAVVVNDLNMRTGPSTQYPVITVLRRGSPVLVHNCTRGSAWCNVSQRNATGWVSGRYLDFGGPVAPRRGGILPFISFEFETRGPYVHEAEARGYRDYREPAYRTSRRNSWSHGTPPHQGGIAPRSSVRTHVIPPPVTHDYDVALRRQDMPAAQREPVTQPAPQQRTSRLGTPEMAEPQRLERRQE</sequence>
<feature type="domain" description="SH3b" evidence="3">
    <location>
        <begin position="42"/>
        <end position="106"/>
    </location>
</feature>
<dbReference type="EMBL" id="FMBM01000002">
    <property type="protein sequence ID" value="SCC81377.1"/>
    <property type="molecule type" value="Genomic_DNA"/>
</dbReference>
<dbReference type="RefSeq" id="WP_074445090.1">
    <property type="nucleotide sequence ID" value="NZ_FMBM01000002.1"/>
</dbReference>
<feature type="compositionally biased region" description="Polar residues" evidence="1">
    <location>
        <begin position="204"/>
        <end position="213"/>
    </location>
</feature>
<dbReference type="PROSITE" id="PS51781">
    <property type="entry name" value="SH3B"/>
    <property type="match status" value="1"/>
</dbReference>
<reference evidence="4 6" key="1">
    <citation type="submission" date="2015-09" db="EMBL/GenBank/DDBJ databases">
        <title>Identification and resolution of microdiversity through metagenomic sequencing of parallel consortia.</title>
        <authorList>
            <person name="Nelson W.C."/>
            <person name="Romine M.F."/>
            <person name="Lindemann S.R."/>
        </authorList>
    </citation>
    <scope>NUCLEOTIDE SEQUENCE [LARGE SCALE GENOMIC DNA]</scope>
    <source>
        <strain evidence="4">HL-109</strain>
    </source>
</reference>
<evidence type="ECO:0000313" key="7">
    <source>
        <dbReference type="Proteomes" id="UP000182800"/>
    </source>
</evidence>
<feature type="compositionally biased region" description="Basic and acidic residues" evidence="1">
    <location>
        <begin position="220"/>
        <end position="229"/>
    </location>
</feature>
<feature type="signal peptide" evidence="2">
    <location>
        <begin position="1"/>
        <end position="35"/>
    </location>
</feature>
<dbReference type="SMART" id="SM00287">
    <property type="entry name" value="SH3b"/>
    <property type="match status" value="1"/>
</dbReference>
<evidence type="ECO:0000313" key="4">
    <source>
        <dbReference type="EMBL" id="KPQ12476.1"/>
    </source>
</evidence>
<evidence type="ECO:0000313" key="5">
    <source>
        <dbReference type="EMBL" id="SCC81377.1"/>
    </source>
</evidence>
<evidence type="ECO:0000259" key="3">
    <source>
        <dbReference type="PROSITE" id="PS51781"/>
    </source>
</evidence>
<dbReference type="Proteomes" id="UP000182800">
    <property type="component" value="Unassembled WGS sequence"/>
</dbReference>
<proteinExistence type="predicted"/>
<evidence type="ECO:0000256" key="2">
    <source>
        <dbReference type="SAM" id="SignalP"/>
    </source>
</evidence>
<reference evidence="5 7" key="2">
    <citation type="submission" date="2016-08" db="EMBL/GenBank/DDBJ databases">
        <authorList>
            <person name="Varghese N."/>
            <person name="Submissions Spin"/>
        </authorList>
    </citation>
    <scope>NUCLEOTIDE SEQUENCE [LARGE SCALE GENOMIC DNA]</scope>
    <source>
        <strain evidence="5 7">HL-109</strain>
    </source>
</reference>
<keyword evidence="2" id="KW-0732">Signal</keyword>
<feature type="region of interest" description="Disordered" evidence="1">
    <location>
        <begin position="192"/>
        <end position="229"/>
    </location>
</feature>